<feature type="chain" id="PRO_5030975808" evidence="2">
    <location>
        <begin position="21"/>
        <end position="307"/>
    </location>
</feature>
<dbReference type="PANTHER" id="PTHR48081:SF6">
    <property type="entry name" value="PEPTIDASE S9 PROLYL OLIGOPEPTIDASE CATALYTIC DOMAIN-CONTAINING PROTEIN"/>
    <property type="match status" value="1"/>
</dbReference>
<name>A0A7W5H322_9PORP</name>
<dbReference type="AlphaFoldDB" id="A0A7W5H322"/>
<feature type="domain" description="BD-FAE-like" evidence="3">
    <location>
        <begin position="61"/>
        <end position="256"/>
    </location>
</feature>
<dbReference type="GO" id="GO:0016787">
    <property type="term" value="F:hydrolase activity"/>
    <property type="evidence" value="ECO:0007669"/>
    <property type="project" value="UniProtKB-KW"/>
</dbReference>
<proteinExistence type="predicted"/>
<dbReference type="SUPFAM" id="SSF53474">
    <property type="entry name" value="alpha/beta-Hydrolases"/>
    <property type="match status" value="1"/>
</dbReference>
<dbReference type="InterPro" id="IPR050300">
    <property type="entry name" value="GDXG_lipolytic_enzyme"/>
</dbReference>
<dbReference type="InterPro" id="IPR049492">
    <property type="entry name" value="BD-FAE-like_dom"/>
</dbReference>
<dbReference type="Pfam" id="PF20434">
    <property type="entry name" value="BD-FAE"/>
    <property type="match status" value="1"/>
</dbReference>
<protein>
    <submittedName>
        <fullName evidence="4">Acetyl esterase/lipase</fullName>
    </submittedName>
</protein>
<evidence type="ECO:0000313" key="5">
    <source>
        <dbReference type="Proteomes" id="UP000544222"/>
    </source>
</evidence>
<dbReference type="Proteomes" id="UP000544222">
    <property type="component" value="Unassembled WGS sequence"/>
</dbReference>
<keyword evidence="2" id="KW-0732">Signal</keyword>
<dbReference type="EMBL" id="JACHYB010000002">
    <property type="protein sequence ID" value="MBB3187967.1"/>
    <property type="molecule type" value="Genomic_DNA"/>
</dbReference>
<reference evidence="4 5" key="1">
    <citation type="submission" date="2020-08" db="EMBL/GenBank/DDBJ databases">
        <title>Genomic Encyclopedia of Type Strains, Phase IV (KMG-IV): sequencing the most valuable type-strain genomes for metagenomic binning, comparative biology and taxonomic classification.</title>
        <authorList>
            <person name="Goeker M."/>
        </authorList>
    </citation>
    <scope>NUCLEOTIDE SEQUENCE [LARGE SCALE GENOMIC DNA]</scope>
    <source>
        <strain evidence="4 5">DSM 27471</strain>
    </source>
</reference>
<gene>
    <name evidence="4" type="ORF">FHX64_002165</name>
</gene>
<evidence type="ECO:0000259" key="3">
    <source>
        <dbReference type="Pfam" id="PF20434"/>
    </source>
</evidence>
<dbReference type="RefSeq" id="WP_183413766.1">
    <property type="nucleotide sequence ID" value="NZ_JACHYB010000002.1"/>
</dbReference>
<evidence type="ECO:0000313" key="4">
    <source>
        <dbReference type="EMBL" id="MBB3187967.1"/>
    </source>
</evidence>
<evidence type="ECO:0000256" key="1">
    <source>
        <dbReference type="ARBA" id="ARBA00022801"/>
    </source>
</evidence>
<organism evidence="4 5">
    <name type="scientific">Microbacter margulisiae</name>
    <dbReference type="NCBI Taxonomy" id="1350067"/>
    <lineage>
        <taxon>Bacteria</taxon>
        <taxon>Pseudomonadati</taxon>
        <taxon>Bacteroidota</taxon>
        <taxon>Bacteroidia</taxon>
        <taxon>Bacteroidales</taxon>
        <taxon>Porphyromonadaceae</taxon>
        <taxon>Microbacter</taxon>
    </lineage>
</organism>
<comment type="caution">
    <text evidence="4">The sequence shown here is derived from an EMBL/GenBank/DDBJ whole genome shotgun (WGS) entry which is preliminary data.</text>
</comment>
<dbReference type="PANTHER" id="PTHR48081">
    <property type="entry name" value="AB HYDROLASE SUPERFAMILY PROTEIN C4A8.06C"/>
    <property type="match status" value="1"/>
</dbReference>
<feature type="signal peptide" evidence="2">
    <location>
        <begin position="1"/>
        <end position="20"/>
    </location>
</feature>
<keyword evidence="5" id="KW-1185">Reference proteome</keyword>
<dbReference type="InterPro" id="IPR029058">
    <property type="entry name" value="AB_hydrolase_fold"/>
</dbReference>
<sequence length="307" mass="34170">MKIIFYLLLIMSSLAFPAMGQTKFELPVWPNGPAESNGITAKEFIQNHHSVFNISKAVITVQLPEADKANGAAVLICPGGGYIEEAIYHEGYEFADWLNEHGIAGIVLKYRLPNGHCTIPLSDAKEAMRIIRAHATEWHIDPNRVAVAGFSAGGHLASTLGTHFDLGDSTATNPLMRYSTRPDLMLLFYPVITMKLGETHLGSRENLLGKHPTEQLVEKYSNELHVTKNTPPAVLMLSDDDHTVPQSNSIHFYEALHANHVPASLYIFPSGGHGWGMNITISFWKDWRALLLNWLEERHFIPGNTQK</sequence>
<accession>A0A7W5H322</accession>
<evidence type="ECO:0000256" key="2">
    <source>
        <dbReference type="SAM" id="SignalP"/>
    </source>
</evidence>
<keyword evidence="1" id="KW-0378">Hydrolase</keyword>
<dbReference type="Gene3D" id="3.40.50.1820">
    <property type="entry name" value="alpha/beta hydrolase"/>
    <property type="match status" value="1"/>
</dbReference>